<dbReference type="PROSITE" id="PS01271">
    <property type="entry name" value="NA_SULFATE"/>
    <property type="match status" value="1"/>
</dbReference>
<dbReference type="OrthoDB" id="6493944at2759"/>
<dbReference type="CDD" id="cd01115">
    <property type="entry name" value="SLC13_permease"/>
    <property type="match status" value="1"/>
</dbReference>
<comment type="subcellular location">
    <subcellularLocation>
        <location evidence="1">Membrane</location>
        <topology evidence="1">Multi-pass membrane protein</topology>
    </subcellularLocation>
</comment>
<comment type="similarity">
    <text evidence="2">Belongs to the SLC13A/DASS transporter (TC 2.A.47) family. NADC subfamily.</text>
</comment>
<keyword evidence="5" id="KW-1133">Transmembrane helix</keyword>
<keyword evidence="8" id="KW-1185">Reference proteome</keyword>
<sequence length="514" mass="57359">MYLRYSIYYVQDQTLVRLSAIPTKTCVYILIYLSWLYLLSPSEYLHPKECKCLYVVLLMAFFWFFQVIPIVVTAFIPLVLFPLFEIQSTSQVSPNYLTASNSLFLAGLIFAIAVEDSGLDKRIAITFLNVTGPKPKRLLFGIMAVTGFLSLLVSNTATTAMMIPVLKSILDSTSIKKNAIMQEKYTNGLLLAVAYSSNIGGTGFLTGSPPNLVAPALLEKKFGSAAGISFIKWAMFAIPLMLVNLCFAGIWLYFSFGFSKYEKAEIVQVEEKKSWAPSLIFPGWSNLFPEVSVASSTPAFLMIIIMFLIPRKFVFWPFIKWNDIPQSSEALITWKAVEKKLPWGIMFLLGGGTAMAEGTIESGLSKWLVKGLRSSMSSITPWVINLIFCFIMTFGTEFMSNTAAASIMVPILVDLSTVMCESPLYFVTSTVICSSYAFMVPVATAPNALVYDASSISQFHMMKIGFVMNIICIITTTIAINLYGGLVFTFSPLPEWMMEYYRKFENTHVTKFIS</sequence>
<dbReference type="PANTHER" id="PTHR10283:SF82">
    <property type="entry name" value="SOLUTE CARRIER FAMILY 13 MEMBER 2"/>
    <property type="match status" value="1"/>
</dbReference>
<gene>
    <name evidence="7" type="ORF">LSAA_848</name>
</gene>
<evidence type="ECO:0000256" key="4">
    <source>
        <dbReference type="ARBA" id="ARBA00022692"/>
    </source>
</evidence>
<evidence type="ECO:0000313" key="7">
    <source>
        <dbReference type="EMBL" id="CAF2780305.1"/>
    </source>
</evidence>
<dbReference type="GO" id="GO:0005886">
    <property type="term" value="C:plasma membrane"/>
    <property type="evidence" value="ECO:0007669"/>
    <property type="project" value="TreeGrafter"/>
</dbReference>
<dbReference type="GO" id="GO:0015141">
    <property type="term" value="F:succinate transmembrane transporter activity"/>
    <property type="evidence" value="ECO:0007669"/>
    <property type="project" value="UniProtKB-ARBA"/>
</dbReference>
<evidence type="ECO:0000256" key="2">
    <source>
        <dbReference type="ARBA" id="ARBA00006772"/>
    </source>
</evidence>
<evidence type="ECO:0000256" key="5">
    <source>
        <dbReference type="ARBA" id="ARBA00022989"/>
    </source>
</evidence>
<dbReference type="Pfam" id="PF00939">
    <property type="entry name" value="Na_sulph_symp"/>
    <property type="match status" value="1"/>
</dbReference>
<protein>
    <submittedName>
        <fullName evidence="7">SLC13A2_3_5</fullName>
    </submittedName>
</protein>
<dbReference type="InterPro" id="IPR001898">
    <property type="entry name" value="SLC13A/DASS"/>
</dbReference>
<dbReference type="Proteomes" id="UP000675881">
    <property type="component" value="Chromosome 1"/>
</dbReference>
<dbReference type="InterPro" id="IPR031312">
    <property type="entry name" value="Na/sul_symport_CS"/>
</dbReference>
<keyword evidence="4" id="KW-0812">Transmembrane</keyword>
<evidence type="ECO:0000313" key="8">
    <source>
        <dbReference type="Proteomes" id="UP000675881"/>
    </source>
</evidence>
<evidence type="ECO:0000256" key="1">
    <source>
        <dbReference type="ARBA" id="ARBA00004141"/>
    </source>
</evidence>
<name>A0A7R8CDE5_LEPSM</name>
<dbReference type="AlphaFoldDB" id="A0A7R8CDE5"/>
<evidence type="ECO:0000256" key="6">
    <source>
        <dbReference type="ARBA" id="ARBA00023136"/>
    </source>
</evidence>
<evidence type="ECO:0000256" key="3">
    <source>
        <dbReference type="ARBA" id="ARBA00022448"/>
    </source>
</evidence>
<keyword evidence="3" id="KW-0813">Transport</keyword>
<keyword evidence="6" id="KW-0472">Membrane</keyword>
<accession>A0A7R8CDE5</accession>
<dbReference type="PANTHER" id="PTHR10283">
    <property type="entry name" value="SOLUTE CARRIER FAMILY 13 MEMBER"/>
    <property type="match status" value="1"/>
</dbReference>
<dbReference type="EMBL" id="HG994580">
    <property type="protein sequence ID" value="CAF2780305.1"/>
    <property type="molecule type" value="Genomic_DNA"/>
</dbReference>
<reference evidence="7" key="1">
    <citation type="submission" date="2021-02" db="EMBL/GenBank/DDBJ databases">
        <authorList>
            <person name="Bekaert M."/>
        </authorList>
    </citation>
    <scope>NUCLEOTIDE SEQUENCE</scope>
    <source>
        <strain evidence="7">IoA-00</strain>
    </source>
</reference>
<proteinExistence type="inferred from homology"/>
<organism evidence="7 8">
    <name type="scientific">Lepeophtheirus salmonis</name>
    <name type="common">Salmon louse</name>
    <name type="synonym">Caligus salmonis</name>
    <dbReference type="NCBI Taxonomy" id="72036"/>
    <lineage>
        <taxon>Eukaryota</taxon>
        <taxon>Metazoa</taxon>
        <taxon>Ecdysozoa</taxon>
        <taxon>Arthropoda</taxon>
        <taxon>Crustacea</taxon>
        <taxon>Multicrustacea</taxon>
        <taxon>Hexanauplia</taxon>
        <taxon>Copepoda</taxon>
        <taxon>Siphonostomatoida</taxon>
        <taxon>Caligidae</taxon>
        <taxon>Lepeophtheirus</taxon>
    </lineage>
</organism>